<evidence type="ECO:0000256" key="7">
    <source>
        <dbReference type="ARBA" id="ARBA00022777"/>
    </source>
</evidence>
<dbReference type="RefSeq" id="WP_160587277.1">
    <property type="nucleotide sequence ID" value="NZ_BMHN01000001.1"/>
</dbReference>
<dbReference type="Gene3D" id="1.10.287.130">
    <property type="match status" value="1"/>
</dbReference>
<keyword evidence="10 12" id="KW-0472">Membrane</keyword>
<proteinExistence type="predicted"/>
<dbReference type="Pfam" id="PF02518">
    <property type="entry name" value="HATPase_c"/>
    <property type="match status" value="1"/>
</dbReference>
<comment type="subcellular location">
    <subcellularLocation>
        <location evidence="2">Membrane</location>
    </subcellularLocation>
</comment>
<dbReference type="GO" id="GO:0005524">
    <property type="term" value="F:ATP binding"/>
    <property type="evidence" value="ECO:0007669"/>
    <property type="project" value="UniProtKB-KW"/>
</dbReference>
<keyword evidence="8" id="KW-0067">ATP-binding</keyword>
<dbReference type="SMART" id="SM00387">
    <property type="entry name" value="HATPase_c"/>
    <property type="match status" value="1"/>
</dbReference>
<dbReference type="InterPro" id="IPR003594">
    <property type="entry name" value="HATPase_dom"/>
</dbReference>
<dbReference type="InterPro" id="IPR005467">
    <property type="entry name" value="His_kinase_dom"/>
</dbReference>
<reference evidence="14 15" key="1">
    <citation type="journal article" date="2016" name="Int. J. Syst. Evol. Microbiol.">
        <title>Pyruvatibacter mobilis gen. nov., sp. nov., a marine bacterium from the culture broth of Picochlorum sp. 122.</title>
        <authorList>
            <person name="Wang G."/>
            <person name="Tang M."/>
            <person name="Wu H."/>
            <person name="Dai S."/>
            <person name="Li T."/>
            <person name="Chen C."/>
            <person name="He H."/>
            <person name="Fan J."/>
            <person name="Xiang W."/>
            <person name="Li X."/>
        </authorList>
    </citation>
    <scope>NUCLEOTIDE SEQUENCE [LARGE SCALE GENOMIC DNA]</scope>
    <source>
        <strain evidence="14 15">GYP-11</strain>
    </source>
</reference>
<keyword evidence="7" id="KW-0418">Kinase</keyword>
<dbReference type="PRINTS" id="PR00344">
    <property type="entry name" value="BCTRLSENSOR"/>
</dbReference>
<comment type="caution">
    <text evidence="14">The sequence shown here is derived from an EMBL/GenBank/DDBJ whole genome shotgun (WGS) entry which is preliminary data.</text>
</comment>
<evidence type="ECO:0000256" key="2">
    <source>
        <dbReference type="ARBA" id="ARBA00004370"/>
    </source>
</evidence>
<keyword evidence="12" id="KW-1133">Transmembrane helix</keyword>
<dbReference type="PROSITE" id="PS50109">
    <property type="entry name" value="HIS_KIN"/>
    <property type="match status" value="1"/>
</dbReference>
<evidence type="ECO:0000256" key="5">
    <source>
        <dbReference type="ARBA" id="ARBA00022679"/>
    </source>
</evidence>
<feature type="transmembrane region" description="Helical" evidence="12">
    <location>
        <begin position="116"/>
        <end position="147"/>
    </location>
</feature>
<evidence type="ECO:0000256" key="11">
    <source>
        <dbReference type="SAM" id="Coils"/>
    </source>
</evidence>
<evidence type="ECO:0000256" key="12">
    <source>
        <dbReference type="SAM" id="Phobius"/>
    </source>
</evidence>
<evidence type="ECO:0000313" key="14">
    <source>
        <dbReference type="EMBL" id="NBG95256.1"/>
    </source>
</evidence>
<dbReference type="Gene3D" id="3.30.565.10">
    <property type="entry name" value="Histidine kinase-like ATPase, C-terminal domain"/>
    <property type="match status" value="1"/>
</dbReference>
<dbReference type="SUPFAM" id="SSF47384">
    <property type="entry name" value="Homodimeric domain of signal transducing histidine kinase"/>
    <property type="match status" value="1"/>
</dbReference>
<keyword evidence="4" id="KW-0597">Phosphoprotein</keyword>
<keyword evidence="9" id="KW-0902">Two-component regulatory system</keyword>
<dbReference type="GO" id="GO:0000155">
    <property type="term" value="F:phosphorelay sensor kinase activity"/>
    <property type="evidence" value="ECO:0007669"/>
    <property type="project" value="InterPro"/>
</dbReference>
<dbReference type="GO" id="GO:0009927">
    <property type="term" value="F:histidine phosphotransfer kinase activity"/>
    <property type="evidence" value="ECO:0007669"/>
    <property type="project" value="TreeGrafter"/>
</dbReference>
<dbReference type="PANTHER" id="PTHR43047">
    <property type="entry name" value="TWO-COMPONENT HISTIDINE PROTEIN KINASE"/>
    <property type="match status" value="1"/>
</dbReference>
<feature type="transmembrane region" description="Helical" evidence="12">
    <location>
        <begin position="51"/>
        <end position="73"/>
    </location>
</feature>
<dbReference type="CDD" id="cd16922">
    <property type="entry name" value="HATPase_EvgS-ArcB-TorS-like"/>
    <property type="match status" value="1"/>
</dbReference>
<evidence type="ECO:0000256" key="3">
    <source>
        <dbReference type="ARBA" id="ARBA00012438"/>
    </source>
</evidence>
<dbReference type="CDD" id="cd00082">
    <property type="entry name" value="HisKA"/>
    <property type="match status" value="1"/>
</dbReference>
<keyword evidence="12" id="KW-0812">Transmembrane</keyword>
<evidence type="ECO:0000313" key="15">
    <source>
        <dbReference type="Proteomes" id="UP000470384"/>
    </source>
</evidence>
<feature type="coiled-coil region" evidence="11">
    <location>
        <begin position="191"/>
        <end position="225"/>
    </location>
</feature>
<protein>
    <recommendedName>
        <fullName evidence="3">histidine kinase</fullName>
        <ecNumber evidence="3">2.7.13.3</ecNumber>
    </recommendedName>
</protein>
<keyword evidence="11" id="KW-0175">Coiled coil</keyword>
<dbReference type="Pfam" id="PF00512">
    <property type="entry name" value="HisKA"/>
    <property type="match status" value="1"/>
</dbReference>
<dbReference type="FunFam" id="1.10.287.130:FF:000038">
    <property type="entry name" value="Sensory transduction histidine kinase"/>
    <property type="match status" value="1"/>
</dbReference>
<name>A0A845QAK2_9HYPH</name>
<dbReference type="AlphaFoldDB" id="A0A845QAK2"/>
<dbReference type="SMART" id="SM00388">
    <property type="entry name" value="HisKA"/>
    <property type="match status" value="1"/>
</dbReference>
<gene>
    <name evidence="14" type="ORF">GTQ45_05875</name>
</gene>
<feature type="transmembrane region" description="Helical" evidence="12">
    <location>
        <begin position="24"/>
        <end position="45"/>
    </location>
</feature>
<dbReference type="InterPro" id="IPR003661">
    <property type="entry name" value="HisK_dim/P_dom"/>
</dbReference>
<comment type="catalytic activity">
    <reaction evidence="1">
        <text>ATP + protein L-histidine = ADP + protein N-phospho-L-histidine.</text>
        <dbReference type="EC" id="2.7.13.3"/>
    </reaction>
</comment>
<evidence type="ECO:0000256" key="10">
    <source>
        <dbReference type="ARBA" id="ARBA00023136"/>
    </source>
</evidence>
<feature type="domain" description="Histidine kinase" evidence="13">
    <location>
        <begin position="232"/>
        <end position="452"/>
    </location>
</feature>
<dbReference type="InterPro" id="IPR036890">
    <property type="entry name" value="HATPase_C_sf"/>
</dbReference>
<dbReference type="EC" id="2.7.13.3" evidence="3"/>
<keyword evidence="6" id="KW-0547">Nucleotide-binding</keyword>
<keyword evidence="5" id="KW-0808">Transferase</keyword>
<dbReference type="GeneID" id="300655280"/>
<evidence type="ECO:0000256" key="6">
    <source>
        <dbReference type="ARBA" id="ARBA00022741"/>
    </source>
</evidence>
<dbReference type="InterPro" id="IPR004358">
    <property type="entry name" value="Sig_transdc_His_kin-like_C"/>
</dbReference>
<accession>A0A845QAK2</accession>
<evidence type="ECO:0000256" key="8">
    <source>
        <dbReference type="ARBA" id="ARBA00022840"/>
    </source>
</evidence>
<dbReference type="InterPro" id="IPR036097">
    <property type="entry name" value="HisK_dim/P_sf"/>
</dbReference>
<dbReference type="OrthoDB" id="9801651at2"/>
<organism evidence="14 15">
    <name type="scientific">Pyruvatibacter mobilis</name>
    <dbReference type="NCBI Taxonomy" id="1712261"/>
    <lineage>
        <taxon>Bacteria</taxon>
        <taxon>Pseudomonadati</taxon>
        <taxon>Pseudomonadota</taxon>
        <taxon>Alphaproteobacteria</taxon>
        <taxon>Hyphomicrobiales</taxon>
        <taxon>Parvibaculaceae</taxon>
        <taxon>Pyruvatibacter</taxon>
    </lineage>
</organism>
<keyword evidence="15" id="KW-1185">Reference proteome</keyword>
<evidence type="ECO:0000256" key="1">
    <source>
        <dbReference type="ARBA" id="ARBA00000085"/>
    </source>
</evidence>
<dbReference type="Proteomes" id="UP000470384">
    <property type="component" value="Unassembled WGS sequence"/>
</dbReference>
<dbReference type="FunFam" id="3.30.565.10:FF:000006">
    <property type="entry name" value="Sensor histidine kinase WalK"/>
    <property type="match status" value="1"/>
</dbReference>
<feature type="transmembrane region" description="Helical" evidence="12">
    <location>
        <begin position="159"/>
        <end position="178"/>
    </location>
</feature>
<evidence type="ECO:0000256" key="4">
    <source>
        <dbReference type="ARBA" id="ARBA00022553"/>
    </source>
</evidence>
<dbReference type="EMBL" id="WXYQ01000005">
    <property type="protein sequence ID" value="NBG95256.1"/>
    <property type="molecule type" value="Genomic_DNA"/>
</dbReference>
<evidence type="ECO:0000259" key="13">
    <source>
        <dbReference type="PROSITE" id="PS50109"/>
    </source>
</evidence>
<dbReference type="PANTHER" id="PTHR43047:SF72">
    <property type="entry name" value="OSMOSENSING HISTIDINE PROTEIN KINASE SLN1"/>
    <property type="match status" value="1"/>
</dbReference>
<dbReference type="SUPFAM" id="SSF55874">
    <property type="entry name" value="ATPase domain of HSP90 chaperone/DNA topoisomerase II/histidine kinase"/>
    <property type="match status" value="1"/>
</dbReference>
<sequence>MTIYRRRRLSPAIERLKHEQGRQALRYLTMGAGMLYATLTLIRPVSLPEDVWPLLAAIAFASAAACFAMRARLDDITATPASTRAAETGLIAILAINTVLHSVILPDPSLTTTMSLVIIAAGLVSHSGFAMAGTILIGVGAVTYMLAAPGVPYAEQVHYAIHYVLSAGLALLIFVVRMRQIRQRGASELRRNRAMMRLERQQALLRDATRNAERAARQADSANRAKSQFLANMSHELRTPLNAIIGFSELMEHRIFGNLGDDRYGEYAEHIHSSGTFLLNLVNDILDLSKIEANKFEVFLEPVQLKPLLGECASMIAPQASRKELRLLTPDVPVDAAVMADPRALRQILLNLLSNAVKFTGKGGEVALEVTRTNDNWCIRVRDSGVGIAEEDIERVLAPFGQVANALTRNQDGTGLGLPLAKSLTELMDGDFTLDSRPGAGTAVAIALPAARADVAALTFGHDTPSALPA</sequence>
<evidence type="ECO:0000256" key="9">
    <source>
        <dbReference type="ARBA" id="ARBA00023012"/>
    </source>
</evidence>
<dbReference type="GO" id="GO:0005886">
    <property type="term" value="C:plasma membrane"/>
    <property type="evidence" value="ECO:0007669"/>
    <property type="project" value="TreeGrafter"/>
</dbReference>